<evidence type="ECO:0000313" key="2">
    <source>
        <dbReference type="EMBL" id="MFD1019632.1"/>
    </source>
</evidence>
<protein>
    <submittedName>
        <fullName evidence="2">GNAT family N-acetyltransferase</fullName>
        <ecNumber evidence="2">2.3.-.-</ecNumber>
    </submittedName>
</protein>
<dbReference type="EC" id="2.3.-.-" evidence="2"/>
<gene>
    <name evidence="2" type="ORF">ACFQ2J_10650</name>
</gene>
<dbReference type="InterPro" id="IPR051531">
    <property type="entry name" value="N-acetyltransferase"/>
</dbReference>
<accession>A0ABW3L2N6</accession>
<evidence type="ECO:0000259" key="1">
    <source>
        <dbReference type="PROSITE" id="PS51186"/>
    </source>
</evidence>
<dbReference type="RefSeq" id="WP_386059833.1">
    <property type="nucleotide sequence ID" value="NZ_JBHTKL010000005.1"/>
</dbReference>
<reference evidence="3" key="1">
    <citation type="journal article" date="2019" name="Int. J. Syst. Evol. Microbiol.">
        <title>The Global Catalogue of Microorganisms (GCM) 10K type strain sequencing project: providing services to taxonomists for standard genome sequencing and annotation.</title>
        <authorList>
            <consortium name="The Broad Institute Genomics Platform"/>
            <consortium name="The Broad Institute Genome Sequencing Center for Infectious Disease"/>
            <person name="Wu L."/>
            <person name="Ma J."/>
        </authorList>
    </citation>
    <scope>NUCLEOTIDE SEQUENCE [LARGE SCALE GENOMIC DNA]</scope>
    <source>
        <strain evidence="3">CCUG 56607</strain>
    </source>
</reference>
<keyword evidence="2" id="KW-0808">Transferase</keyword>
<sequence length="175" mass="20628">MIYIETPRLILRDWKDTDLPAFRKMNADEHVMHYFPRTQTNEETDRFYEAIQQEFQDYDYGLYAAESKETNEFIGFIGFHRATFDADFTPCVEIGYRLKGEAWGRGLATEGAEACLQHGFETLNFEEVYSFTAKINTPSQRVMEKIGLHFVKEFDHPKVDPSSELYRHVLYKKSR</sequence>
<comment type="caution">
    <text evidence="2">The sequence shown here is derived from an EMBL/GenBank/DDBJ whole genome shotgun (WGS) entry which is preliminary data.</text>
</comment>
<dbReference type="PANTHER" id="PTHR43792">
    <property type="entry name" value="GNAT FAMILY, PUTATIVE (AFU_ORTHOLOGUE AFUA_3G00765)-RELATED-RELATED"/>
    <property type="match status" value="1"/>
</dbReference>
<dbReference type="InterPro" id="IPR000182">
    <property type="entry name" value="GNAT_dom"/>
</dbReference>
<dbReference type="Pfam" id="PF13302">
    <property type="entry name" value="Acetyltransf_3"/>
    <property type="match status" value="1"/>
</dbReference>
<feature type="domain" description="N-acetyltransferase" evidence="1">
    <location>
        <begin position="9"/>
        <end position="175"/>
    </location>
</feature>
<dbReference type="PANTHER" id="PTHR43792:SF1">
    <property type="entry name" value="N-ACETYLTRANSFERASE DOMAIN-CONTAINING PROTEIN"/>
    <property type="match status" value="1"/>
</dbReference>
<dbReference type="Proteomes" id="UP001596990">
    <property type="component" value="Unassembled WGS sequence"/>
</dbReference>
<name>A0ABW3L2N6_9BACI</name>
<dbReference type="PROSITE" id="PS51186">
    <property type="entry name" value="GNAT"/>
    <property type="match status" value="1"/>
</dbReference>
<keyword evidence="3" id="KW-1185">Reference proteome</keyword>
<proteinExistence type="predicted"/>
<keyword evidence="2" id="KW-0012">Acyltransferase</keyword>
<dbReference type="InterPro" id="IPR016181">
    <property type="entry name" value="Acyl_CoA_acyltransferase"/>
</dbReference>
<organism evidence="2 3">
    <name type="scientific">Thalassobacillus hwangdonensis</name>
    <dbReference type="NCBI Taxonomy" id="546108"/>
    <lineage>
        <taxon>Bacteria</taxon>
        <taxon>Bacillati</taxon>
        <taxon>Bacillota</taxon>
        <taxon>Bacilli</taxon>
        <taxon>Bacillales</taxon>
        <taxon>Bacillaceae</taxon>
        <taxon>Thalassobacillus</taxon>
    </lineage>
</organism>
<evidence type="ECO:0000313" key="3">
    <source>
        <dbReference type="Proteomes" id="UP001596990"/>
    </source>
</evidence>
<dbReference type="EMBL" id="JBHTKL010000005">
    <property type="protein sequence ID" value="MFD1019632.1"/>
    <property type="molecule type" value="Genomic_DNA"/>
</dbReference>
<dbReference type="GO" id="GO:0016746">
    <property type="term" value="F:acyltransferase activity"/>
    <property type="evidence" value="ECO:0007669"/>
    <property type="project" value="UniProtKB-KW"/>
</dbReference>
<dbReference type="SUPFAM" id="SSF55729">
    <property type="entry name" value="Acyl-CoA N-acyltransferases (Nat)"/>
    <property type="match status" value="1"/>
</dbReference>
<dbReference type="Gene3D" id="3.40.630.30">
    <property type="match status" value="1"/>
</dbReference>